<dbReference type="GO" id="GO:0009007">
    <property type="term" value="F:site-specific DNA-methyltransferase (adenine-specific) activity"/>
    <property type="evidence" value="ECO:0007669"/>
    <property type="project" value="UniProtKB-EC"/>
</dbReference>
<dbReference type="EMBL" id="AOMT01000015">
    <property type="protein sequence ID" value="KDN25417.1"/>
    <property type="molecule type" value="Genomic_DNA"/>
</dbReference>
<dbReference type="Pfam" id="PF07669">
    <property type="entry name" value="Eco57I"/>
    <property type="match status" value="1"/>
</dbReference>
<keyword evidence="5" id="KW-0255">Endonuclease</keyword>
<dbReference type="InterPro" id="IPR011639">
    <property type="entry name" value="MethylTrfase_TaqI-like_dom"/>
</dbReference>
<evidence type="ECO:0000256" key="1">
    <source>
        <dbReference type="ARBA" id="ARBA00022603"/>
    </source>
</evidence>
<dbReference type="GO" id="GO:0016787">
    <property type="term" value="F:hydrolase activity"/>
    <property type="evidence" value="ECO:0007669"/>
    <property type="project" value="InterPro"/>
</dbReference>
<dbReference type="InterPro" id="IPR006935">
    <property type="entry name" value="Helicase/UvrB_N"/>
</dbReference>
<dbReference type="SUPFAM" id="SSF52540">
    <property type="entry name" value="P-loop containing nucleoside triphosphate hydrolases"/>
    <property type="match status" value="2"/>
</dbReference>
<dbReference type="InterPro" id="IPR002052">
    <property type="entry name" value="DNA_methylase_N6_adenine_CS"/>
</dbReference>
<dbReference type="GO" id="GO:0032259">
    <property type="term" value="P:methylation"/>
    <property type="evidence" value="ECO:0007669"/>
    <property type="project" value="UniProtKB-KW"/>
</dbReference>
<keyword evidence="5" id="KW-0378">Hydrolase</keyword>
<protein>
    <submittedName>
        <fullName evidence="5">Eco57I restriction endonuclease</fullName>
    </submittedName>
</protein>
<dbReference type="SMART" id="SM00974">
    <property type="entry name" value="T5orf172"/>
    <property type="match status" value="1"/>
</dbReference>
<keyword evidence="5" id="KW-0540">Nuclease</keyword>
<keyword evidence="1" id="KW-0489">Methyltransferase</keyword>
<dbReference type="SUPFAM" id="SSF53335">
    <property type="entry name" value="S-adenosyl-L-methionine-dependent methyltransferases"/>
    <property type="match status" value="1"/>
</dbReference>
<dbReference type="Gene3D" id="3.40.50.150">
    <property type="entry name" value="Vaccinia Virus protein VP39"/>
    <property type="match status" value="1"/>
</dbReference>
<organism evidence="5 6">
    <name type="scientific">Moraxella bovoculi 237</name>
    <dbReference type="NCBI Taxonomy" id="743974"/>
    <lineage>
        <taxon>Bacteria</taxon>
        <taxon>Pseudomonadati</taxon>
        <taxon>Pseudomonadota</taxon>
        <taxon>Gammaproteobacteria</taxon>
        <taxon>Moraxellales</taxon>
        <taxon>Moraxellaceae</taxon>
        <taxon>Moraxella</taxon>
    </lineage>
</organism>
<evidence type="ECO:0000259" key="4">
    <source>
        <dbReference type="SMART" id="SM00974"/>
    </source>
</evidence>
<feature type="domain" description="Bacteriophage T5 Orf172 DNA-binding" evidence="4">
    <location>
        <begin position="25"/>
        <end position="113"/>
    </location>
</feature>
<dbReference type="GO" id="GO:0005524">
    <property type="term" value="F:ATP binding"/>
    <property type="evidence" value="ECO:0007669"/>
    <property type="project" value="InterPro"/>
</dbReference>
<keyword evidence="6" id="KW-1185">Reference proteome</keyword>
<dbReference type="PROSITE" id="PS00092">
    <property type="entry name" value="N6_MTASE"/>
    <property type="match status" value="1"/>
</dbReference>
<sequence length="1429" mass="165155">MSRTEITTAKAVYPQIYAYTLPTVTDKQGWVKIGYTEKSSVHTRIKEQVRTVDLSYDLLWSEIAKLHNDEYFTDHQLHSYLRRHKNIENKKGEHRRTEWFFYNGTPQKSLQDFYDFVSANYSQENNSSEYELRQEQLDAVNKTLAYFKDNPDGEFLWNAKPRFGKTLTTYDLACKLNAKKVLIVTNRPAIANSWFDDFEKFIAWQTDFAFVSTSDSLKERRVLNREQFLDQMTKPNGKKSMIAFISLQDLKGSIHFGGQFDKLDWVKKLNWDLLVIDEAHEGVDTLKTDVAFDNISRDFTLHLSGTPFKALAGGQFSQDEIYNWTYADEQSAKLNWADDEDSNPYATLPTLNLFSYQMSRMISDKVNQGADIGGDNIDFAFDLNEFFATDDKGNFIHKKEVEKWLNTLSQNEKYPFSTKELRDEIKHSFWLLNRVDGAKALAKLLKNHPVFENYHIVLAVGDGRGDDNDMISGKALNRVKQAIKENDKTITLSVGQLTTGVTIPEWTAVLMLSNLKSPALYMQTAFRAQNAWRYEKDGQFYQKKNAYVFDFAPERTLTIYDEFANNLSLKTSNGNGTTDERENNIKELLNFFPVIAEDNEGRMVELDVNQVLTIPKVFKATEVVKRGFMSNLLFQNISGIFSAQSDEVREIIEQFEYYDNGKINKEKTNKPIDTQGVQVDSDGNAIIDTEIVINTNNARFGEKVYGDIKEQAQDIIQNNELNSENLANKLTNIITKNTQSAFKELAKENGLTEKFADKVVKEQSQEIAYEVNKLQEQNKIEQNTAKIHFENKLKNAKTESEKQQIKSDYEIKKQVINQDLQHKISETVNEKVAQLTQNSTETILQKAEQNKQNKVEDDVRGRLRGFSRTIPSFLMAYGDKNTTLANFDTRIDDKVFKEVTGITIEQFRVLRDKHQFFDEQVFDNAVQEFLNKRFALANYFDEHQTEDIFDYIPPQRTNQIFTPKKVVKMMMDKFEEENSDIFSNPNLKFADLYMKSGLYITEIVKRLYVGLESEFPNPKDRLAHIFAHQVYGFAPSEIIYNIAKNFILGFDETLDFEHSHIVHLDTTPYAKGELNFNDKLTEIFGKAMKFDVVVGNPPYQDNIEHREEQPSIYQYFYDLAEKFGNKYCLISPARFLFNVGSTPAKWNRKMLNDEHLKVLYFNGNPKGVFDKNEIKGGVAIVYRDNDTNFGKIGIFTSYNELNDIVEKVVTENFTSIGELLHSNTSYKYSQLLWQENPTLVSRVSGGSKRYLSSSVFENLHELFFDENPNDDKEYIQILGRQNNARIFKWLRRDYLSNHPNMDKYKVLIPSSNGSGKLGETLSTPTIENPNQGHTETFISFGAFDNKIEAENLLKYLKTKFARLMLGVVKVTQGNKTKEVWSKVPLQDFTADSDIDWSKSIREIDKQLYAKYGLSDEEIDFIESKVREMS</sequence>
<dbReference type="GO" id="GO:0006304">
    <property type="term" value="P:DNA modification"/>
    <property type="evidence" value="ECO:0007669"/>
    <property type="project" value="InterPro"/>
</dbReference>
<dbReference type="Proteomes" id="UP000035860">
    <property type="component" value="Unassembled WGS sequence"/>
</dbReference>
<evidence type="ECO:0000259" key="3">
    <source>
        <dbReference type="SMART" id="SM00487"/>
    </source>
</evidence>
<keyword evidence="2" id="KW-0808">Transferase</keyword>
<evidence type="ECO:0000313" key="6">
    <source>
        <dbReference type="Proteomes" id="UP000035860"/>
    </source>
</evidence>
<dbReference type="GO" id="GO:0004519">
    <property type="term" value="F:endonuclease activity"/>
    <property type="evidence" value="ECO:0007669"/>
    <property type="project" value="UniProtKB-KW"/>
</dbReference>
<dbReference type="Gene3D" id="3.40.50.300">
    <property type="entry name" value="P-loop containing nucleotide triphosphate hydrolases"/>
    <property type="match status" value="2"/>
</dbReference>
<dbReference type="InterPro" id="IPR014001">
    <property type="entry name" value="Helicase_ATP-bd"/>
</dbReference>
<dbReference type="SMART" id="SM00487">
    <property type="entry name" value="DEXDc"/>
    <property type="match status" value="1"/>
</dbReference>
<dbReference type="eggNOG" id="COG1061">
    <property type="taxonomic scope" value="Bacteria"/>
</dbReference>
<proteinExistence type="predicted"/>
<dbReference type="InterPro" id="IPR027417">
    <property type="entry name" value="P-loop_NTPase"/>
</dbReference>
<gene>
    <name evidence="5" type="ORF">MBO_03952</name>
</gene>
<evidence type="ECO:0000256" key="2">
    <source>
        <dbReference type="ARBA" id="ARBA00022679"/>
    </source>
</evidence>
<name>A0A066UHQ9_9GAMM</name>
<dbReference type="InterPro" id="IPR018306">
    <property type="entry name" value="Phage_T5_Orf172_DNA-bd"/>
</dbReference>
<dbReference type="Pfam" id="PF10544">
    <property type="entry name" value="T5orf172"/>
    <property type="match status" value="1"/>
</dbReference>
<dbReference type="eggNOG" id="COG0827">
    <property type="taxonomic scope" value="Bacteria"/>
</dbReference>
<accession>A0A066UHQ9</accession>
<dbReference type="GO" id="GO:0003677">
    <property type="term" value="F:DNA binding"/>
    <property type="evidence" value="ECO:0007669"/>
    <property type="project" value="InterPro"/>
</dbReference>
<dbReference type="Pfam" id="PF04851">
    <property type="entry name" value="ResIII"/>
    <property type="match status" value="1"/>
</dbReference>
<reference evidence="5 6" key="1">
    <citation type="journal article" date="2014" name="Genome Announc.">
        <title>Draft Genome Sequence of Moraxella bovoculi Strain 237T (ATCC BAA-1259T) Isolated from a Calf with Infectious Bovine Keratoconjunctivitis.</title>
        <authorList>
            <person name="Calcutt M.J."/>
            <person name="Foecking M.F."/>
            <person name="Martin N.T."/>
            <person name="Mhlanga-Mutangadura T."/>
            <person name="Reilly T.J."/>
        </authorList>
    </citation>
    <scope>NUCLEOTIDE SEQUENCE [LARGE SCALE GENOMIC DNA]</scope>
    <source>
        <strain evidence="5 6">237</strain>
    </source>
</reference>
<dbReference type="RefSeq" id="WP_036363949.1">
    <property type="nucleotide sequence ID" value="NZ_AOMT01000015.1"/>
</dbReference>
<dbReference type="InterPro" id="IPR029063">
    <property type="entry name" value="SAM-dependent_MTases_sf"/>
</dbReference>
<dbReference type="OrthoDB" id="9813673at2"/>
<feature type="domain" description="Helicase ATP-binding" evidence="3">
    <location>
        <begin position="128"/>
        <end position="340"/>
    </location>
</feature>
<evidence type="ECO:0000313" key="5">
    <source>
        <dbReference type="EMBL" id="KDN25417.1"/>
    </source>
</evidence>
<dbReference type="REBASE" id="88927">
    <property type="entry name" value="Mbo237TORF3952P"/>
</dbReference>
<comment type="caution">
    <text evidence="5">The sequence shown here is derived from an EMBL/GenBank/DDBJ whole genome shotgun (WGS) entry which is preliminary data.</text>
</comment>